<feature type="chain" id="PRO_5045354994" description="Right handed beta helix domain-containing protein" evidence="1">
    <location>
        <begin position="32"/>
        <end position="357"/>
    </location>
</feature>
<evidence type="ECO:0000256" key="1">
    <source>
        <dbReference type="SAM" id="SignalP"/>
    </source>
</evidence>
<gene>
    <name evidence="3" type="ORF">BGCPKDLD_5235</name>
</gene>
<evidence type="ECO:0000259" key="2">
    <source>
        <dbReference type="Pfam" id="PF13229"/>
    </source>
</evidence>
<evidence type="ECO:0000313" key="4">
    <source>
        <dbReference type="Proteomes" id="UP001055093"/>
    </source>
</evidence>
<dbReference type="InterPro" id="IPR039448">
    <property type="entry name" value="Beta_helix"/>
</dbReference>
<keyword evidence="4" id="KW-1185">Reference proteome</keyword>
<keyword evidence="1" id="KW-0732">Signal</keyword>
<dbReference type="Gene3D" id="2.160.20.10">
    <property type="entry name" value="Single-stranded right-handed beta-helix, Pectin lyase-like"/>
    <property type="match status" value="1"/>
</dbReference>
<comment type="caution">
    <text evidence="3">The sequence shown here is derived from an EMBL/GenBank/DDBJ whole genome shotgun (WGS) entry which is preliminary data.</text>
</comment>
<protein>
    <recommendedName>
        <fullName evidence="2">Right handed beta helix domain-containing protein</fullName>
    </recommendedName>
</protein>
<dbReference type="SUPFAM" id="SSF51126">
    <property type="entry name" value="Pectin lyase-like"/>
    <property type="match status" value="1"/>
</dbReference>
<reference evidence="3" key="2">
    <citation type="submission" date="2021-08" db="EMBL/GenBank/DDBJ databases">
        <authorList>
            <person name="Tani A."/>
            <person name="Ola A."/>
            <person name="Ogura Y."/>
            <person name="Katsura K."/>
            <person name="Hayashi T."/>
        </authorList>
    </citation>
    <scope>NUCLEOTIDE SEQUENCE</scope>
    <source>
        <strain evidence="3">DSM 14458</strain>
    </source>
</reference>
<feature type="domain" description="Right handed beta helix" evidence="2">
    <location>
        <begin position="159"/>
        <end position="306"/>
    </location>
</feature>
<feature type="signal peptide" evidence="1">
    <location>
        <begin position="1"/>
        <end position="31"/>
    </location>
</feature>
<dbReference type="SMART" id="SM00710">
    <property type="entry name" value="PbH1"/>
    <property type="match status" value="5"/>
</dbReference>
<reference evidence="3" key="1">
    <citation type="journal article" date="2021" name="Front. Microbiol.">
        <title>Comprehensive Comparative Genomics and Phenotyping of Methylobacterium Species.</title>
        <authorList>
            <person name="Alessa O."/>
            <person name="Ogura Y."/>
            <person name="Fujitani Y."/>
            <person name="Takami H."/>
            <person name="Hayashi T."/>
            <person name="Sahin N."/>
            <person name="Tani A."/>
        </authorList>
    </citation>
    <scope>NUCLEOTIDE SEQUENCE</scope>
    <source>
        <strain evidence="3">DSM 14458</strain>
    </source>
</reference>
<dbReference type="InterPro" id="IPR006626">
    <property type="entry name" value="PbH1"/>
</dbReference>
<accession>A0ABQ4V6U4</accession>
<evidence type="ECO:0000313" key="3">
    <source>
        <dbReference type="EMBL" id="GJE78617.1"/>
    </source>
</evidence>
<proteinExistence type="predicted"/>
<dbReference type="EMBL" id="BPRE01000030">
    <property type="protein sequence ID" value="GJE78617.1"/>
    <property type="molecule type" value="Genomic_DNA"/>
</dbReference>
<dbReference type="InterPro" id="IPR011050">
    <property type="entry name" value="Pectin_lyase_fold/virulence"/>
</dbReference>
<dbReference type="Pfam" id="PF13229">
    <property type="entry name" value="Beta_helix"/>
    <property type="match status" value="1"/>
</dbReference>
<dbReference type="Proteomes" id="UP001055093">
    <property type="component" value="Unassembled WGS sequence"/>
</dbReference>
<organism evidence="3 4">
    <name type="scientific">Methylorubrum suomiense</name>
    <dbReference type="NCBI Taxonomy" id="144191"/>
    <lineage>
        <taxon>Bacteria</taxon>
        <taxon>Pseudomonadati</taxon>
        <taxon>Pseudomonadota</taxon>
        <taxon>Alphaproteobacteria</taxon>
        <taxon>Hyphomicrobiales</taxon>
        <taxon>Methylobacteriaceae</taxon>
        <taxon>Methylorubrum</taxon>
    </lineage>
</organism>
<sequence>MNARFPAPTRRQVFIALGAVVCLGGSASVDAAEEIVLRPGQPGSLGAAIQKAVRDGARRIRLGAGQYGPMTLQGLRGLPTEIIGEADTVIDATSIRGCEGLSFQQLTFRGVRASPTIPGLVIVDPSSKGLSFERCNFSTEESSTTWGPQDWIDRPYGVGLFVRGRNVSVSDCRFFNLRNCLYLGGDGSAVKGCSFESFGNDAIEFGANDIRIQSNRIRGGHHTPAEQLHADGIQGFPAPNGGLFSNILIDGNTIEFAGPGDYMQGIVVFDGRWRNMRVTNNSLRLNHWNAIAIYGVDDIVVEGNTVATIDPTRRVWIEVRASKEGRPSSGVIVRDNVAPMFRTAGDATTARNKIQLR</sequence>
<name>A0ABQ4V6U4_9HYPH</name>
<dbReference type="InterPro" id="IPR012334">
    <property type="entry name" value="Pectin_lyas_fold"/>
</dbReference>